<dbReference type="PROSITE" id="PS00671">
    <property type="entry name" value="D_2_HYDROXYACID_DH_3"/>
    <property type="match status" value="1"/>
</dbReference>
<dbReference type="PANTHER" id="PTHR43761:SF1">
    <property type="entry name" value="D-ISOMER SPECIFIC 2-HYDROXYACID DEHYDROGENASE CATALYTIC DOMAIN-CONTAINING PROTEIN-RELATED"/>
    <property type="match status" value="1"/>
</dbReference>
<dbReference type="SUPFAM" id="SSF51735">
    <property type="entry name" value="NAD(P)-binding Rossmann-fold domains"/>
    <property type="match status" value="1"/>
</dbReference>
<keyword evidence="2 4" id="KW-0560">Oxidoreductase</keyword>
<dbReference type="PROSITE" id="PS00670">
    <property type="entry name" value="D_2_HYDROXYACID_DH_2"/>
    <property type="match status" value="1"/>
</dbReference>
<evidence type="ECO:0000256" key="3">
    <source>
        <dbReference type="ARBA" id="ARBA00023027"/>
    </source>
</evidence>
<evidence type="ECO:0000256" key="4">
    <source>
        <dbReference type="RuleBase" id="RU003719"/>
    </source>
</evidence>
<dbReference type="InterPro" id="IPR036291">
    <property type="entry name" value="NAD(P)-bd_dom_sf"/>
</dbReference>
<dbReference type="OrthoDB" id="9805416at2"/>
<evidence type="ECO:0000313" key="8">
    <source>
        <dbReference type="Proteomes" id="UP000270342"/>
    </source>
</evidence>
<comment type="caution">
    <text evidence="7">The sequence shown here is derived from an EMBL/GenBank/DDBJ whole genome shotgun (WGS) entry which is preliminary data.</text>
</comment>
<dbReference type="CDD" id="cd12162">
    <property type="entry name" value="2-Hacid_dh_4"/>
    <property type="match status" value="1"/>
</dbReference>
<sequence length="333" mass="35633">MDKHAPGVVFLDRASVDAELRPLSFAHRWASYNNTRVDQIVDRAREATVVITNKVPLRAATLAALPALRMIAVAATGTDIIDRDACAARGIVIANVRDYATASVPEHTFALILALRRQLLAYHADVRGGKWQKSERFCLLDHPIADLAGSRLGIIGLGSLGRAVAALGHAFGMDVCALQSRHAAADDAPAEPVTRLPLRELLATSDVVSLHMPLTEHTRHMIGRDELAIMKRSALLINTARGGLVDEVALAAALERGTIAGAGFDVLEVEPPPDGHPLTTSTLPNLLVTPHTAWASRQAMQRLADQLILNIEQFMSAHDPASHSSSNGVSLSS</sequence>
<evidence type="ECO:0000259" key="5">
    <source>
        <dbReference type="Pfam" id="PF00389"/>
    </source>
</evidence>
<evidence type="ECO:0000256" key="2">
    <source>
        <dbReference type="ARBA" id="ARBA00023002"/>
    </source>
</evidence>
<dbReference type="InterPro" id="IPR006139">
    <property type="entry name" value="D-isomer_2_OHA_DH_cat_dom"/>
</dbReference>
<feature type="domain" description="D-isomer specific 2-hydroxyacid dehydrogenase catalytic" evidence="5">
    <location>
        <begin position="34"/>
        <end position="321"/>
    </location>
</feature>
<dbReference type="Pfam" id="PF00389">
    <property type="entry name" value="2-Hacid_dh"/>
    <property type="match status" value="1"/>
</dbReference>
<name>A0A494YAU4_9BURK</name>
<comment type="similarity">
    <text evidence="1 4">Belongs to the D-isomer specific 2-hydroxyacid dehydrogenase family.</text>
</comment>
<reference evidence="7 8" key="1">
    <citation type="submission" date="2018-10" db="EMBL/GenBank/DDBJ databases">
        <title>Robbsia sp. DHC34, isolated from soil.</title>
        <authorList>
            <person name="Gao Z.-H."/>
            <person name="Qiu L.-H."/>
        </authorList>
    </citation>
    <scope>NUCLEOTIDE SEQUENCE [LARGE SCALE GENOMIC DNA]</scope>
    <source>
        <strain evidence="7 8">DHC34</strain>
    </source>
</reference>
<dbReference type="InterPro" id="IPR050418">
    <property type="entry name" value="D-iso_2-hydroxyacid_DH_PdxB"/>
</dbReference>
<accession>A0A494YAU4</accession>
<evidence type="ECO:0000313" key="7">
    <source>
        <dbReference type="EMBL" id="RKP59285.1"/>
    </source>
</evidence>
<gene>
    <name evidence="7" type="ORF">D7S86_05225</name>
</gene>
<dbReference type="Gene3D" id="3.40.50.720">
    <property type="entry name" value="NAD(P)-binding Rossmann-like Domain"/>
    <property type="match status" value="2"/>
</dbReference>
<evidence type="ECO:0000256" key="1">
    <source>
        <dbReference type="ARBA" id="ARBA00005854"/>
    </source>
</evidence>
<dbReference type="FunFam" id="3.40.50.720:FF:000203">
    <property type="entry name" value="D-3-phosphoglycerate dehydrogenase (SerA)"/>
    <property type="match status" value="1"/>
</dbReference>
<evidence type="ECO:0000259" key="6">
    <source>
        <dbReference type="Pfam" id="PF02826"/>
    </source>
</evidence>
<dbReference type="InterPro" id="IPR029753">
    <property type="entry name" value="D-isomer_DH_CS"/>
</dbReference>
<protein>
    <submittedName>
        <fullName evidence="7">D-2-hydroxyacid dehydrogenase</fullName>
    </submittedName>
</protein>
<organism evidence="7 8">
    <name type="scientific">Pararobbsia silviterrae</name>
    <dbReference type="NCBI Taxonomy" id="1792498"/>
    <lineage>
        <taxon>Bacteria</taxon>
        <taxon>Pseudomonadati</taxon>
        <taxon>Pseudomonadota</taxon>
        <taxon>Betaproteobacteria</taxon>
        <taxon>Burkholderiales</taxon>
        <taxon>Burkholderiaceae</taxon>
        <taxon>Pararobbsia</taxon>
    </lineage>
</organism>
<feature type="domain" description="D-isomer specific 2-hydroxyacid dehydrogenase NAD-binding" evidence="6">
    <location>
        <begin position="109"/>
        <end position="293"/>
    </location>
</feature>
<dbReference type="GO" id="GO:0016616">
    <property type="term" value="F:oxidoreductase activity, acting on the CH-OH group of donors, NAD or NADP as acceptor"/>
    <property type="evidence" value="ECO:0007669"/>
    <property type="project" value="InterPro"/>
</dbReference>
<dbReference type="RefSeq" id="WP_121084025.1">
    <property type="nucleotide sequence ID" value="NZ_RBZU01000001.1"/>
</dbReference>
<dbReference type="Pfam" id="PF02826">
    <property type="entry name" value="2-Hacid_dh_C"/>
    <property type="match status" value="1"/>
</dbReference>
<keyword evidence="8" id="KW-1185">Reference proteome</keyword>
<keyword evidence="3" id="KW-0520">NAD</keyword>
<proteinExistence type="inferred from homology"/>
<dbReference type="SUPFAM" id="SSF52283">
    <property type="entry name" value="Formate/glycerate dehydrogenase catalytic domain-like"/>
    <property type="match status" value="1"/>
</dbReference>
<dbReference type="PANTHER" id="PTHR43761">
    <property type="entry name" value="D-ISOMER SPECIFIC 2-HYDROXYACID DEHYDROGENASE FAMILY PROTEIN (AFU_ORTHOLOGUE AFUA_1G13630)"/>
    <property type="match status" value="1"/>
</dbReference>
<dbReference type="Proteomes" id="UP000270342">
    <property type="component" value="Unassembled WGS sequence"/>
</dbReference>
<dbReference type="GO" id="GO:0051287">
    <property type="term" value="F:NAD binding"/>
    <property type="evidence" value="ECO:0007669"/>
    <property type="project" value="InterPro"/>
</dbReference>
<dbReference type="AlphaFoldDB" id="A0A494YAU4"/>
<dbReference type="InterPro" id="IPR006140">
    <property type="entry name" value="D-isomer_DH_NAD-bd"/>
</dbReference>
<dbReference type="EMBL" id="RBZU01000001">
    <property type="protein sequence ID" value="RKP59285.1"/>
    <property type="molecule type" value="Genomic_DNA"/>
</dbReference>